<reference evidence="3 4" key="1">
    <citation type="submission" date="2020-08" db="EMBL/GenBank/DDBJ databases">
        <title>Genomic Encyclopedia of Type Strains, Phase IV (KMG-IV): sequencing the most valuable type-strain genomes for metagenomic binning, comparative biology and taxonomic classification.</title>
        <authorList>
            <person name="Goeker M."/>
        </authorList>
    </citation>
    <scope>NUCLEOTIDE SEQUENCE [LARGE SCALE GENOMIC DNA]</scope>
    <source>
        <strain evidence="3 4">YC6886</strain>
    </source>
</reference>
<sequence length="284" mass="31393">MPTSPPSTQHLATLIRLLDDDTPMVRTSVVRELEVYEGDVSDWVDTLPHSLTTEESTMLGRLLRPARRRRLEMEWVVPTRGLQALSEDWERAESLLRLISDFLHDGVSVRQPLGDALDFLAEEAEPAFSKGGEGGMCAYLLSRHLQADRQSSLLPEQYDLAALAEGRKGNSLGLGAVLLLVAHRLGAQMRGVDFPGAFYLVIPESSQGHLTFDPAVGLRGIDPQVLTQRIMKASPAVREHLRAPFTPGDLLLRIIEDVEAAFAVHDQDEESHLFARMAESLQAS</sequence>
<evidence type="ECO:0000313" key="4">
    <source>
        <dbReference type="Proteomes" id="UP000557717"/>
    </source>
</evidence>
<dbReference type="InterPro" id="IPR032698">
    <property type="entry name" value="SirB1_N"/>
</dbReference>
<evidence type="ECO:0000256" key="1">
    <source>
        <dbReference type="ARBA" id="ARBA00007100"/>
    </source>
</evidence>
<proteinExistence type="inferred from homology"/>
<evidence type="ECO:0000259" key="2">
    <source>
        <dbReference type="Pfam" id="PF13369"/>
    </source>
</evidence>
<accession>A0A840V4L4</accession>
<comment type="caution">
    <text evidence="3">The sequence shown here is derived from an EMBL/GenBank/DDBJ whole genome shotgun (WGS) entry which is preliminary data.</text>
</comment>
<feature type="domain" description="Protein SirB1 N-terminal" evidence="2">
    <location>
        <begin position="144"/>
        <end position="255"/>
    </location>
</feature>
<dbReference type="Pfam" id="PF13369">
    <property type="entry name" value="Transglut_core2"/>
    <property type="match status" value="1"/>
</dbReference>
<protein>
    <recommendedName>
        <fullName evidence="2">Protein SirB1 N-terminal domain-containing protein</fullName>
    </recommendedName>
</protein>
<comment type="similarity">
    <text evidence="1">Belongs to the UPF0162 family.</text>
</comment>
<name>A0A840V4L4_9BACT</name>
<dbReference type="RefSeq" id="WP_184018650.1">
    <property type="nucleotide sequence ID" value="NZ_JACHFD010000010.1"/>
</dbReference>
<keyword evidence="4" id="KW-1185">Reference proteome</keyword>
<organism evidence="3 4">
    <name type="scientific">Haloferula luteola</name>
    <dbReference type="NCBI Taxonomy" id="595692"/>
    <lineage>
        <taxon>Bacteria</taxon>
        <taxon>Pseudomonadati</taxon>
        <taxon>Verrucomicrobiota</taxon>
        <taxon>Verrucomicrobiia</taxon>
        <taxon>Verrucomicrobiales</taxon>
        <taxon>Verrucomicrobiaceae</taxon>
        <taxon>Haloferula</taxon>
    </lineage>
</organism>
<dbReference type="AlphaFoldDB" id="A0A840V4L4"/>
<dbReference type="EMBL" id="JACHFD010000010">
    <property type="protein sequence ID" value="MBB5351986.1"/>
    <property type="molecule type" value="Genomic_DNA"/>
</dbReference>
<dbReference type="Proteomes" id="UP000557717">
    <property type="component" value="Unassembled WGS sequence"/>
</dbReference>
<gene>
    <name evidence="3" type="ORF">HNR46_002227</name>
</gene>
<evidence type="ECO:0000313" key="3">
    <source>
        <dbReference type="EMBL" id="MBB5351986.1"/>
    </source>
</evidence>